<feature type="compositionally biased region" description="Basic and acidic residues" evidence="1">
    <location>
        <begin position="103"/>
        <end position="114"/>
    </location>
</feature>
<evidence type="ECO:0000313" key="4">
    <source>
        <dbReference type="Proteomes" id="UP000465846"/>
    </source>
</evidence>
<organism evidence="3 4">
    <name type="scientific">Halogeometricum borinquense</name>
    <dbReference type="NCBI Taxonomy" id="60847"/>
    <lineage>
        <taxon>Archaea</taxon>
        <taxon>Methanobacteriati</taxon>
        <taxon>Methanobacteriota</taxon>
        <taxon>Stenosarchaea group</taxon>
        <taxon>Halobacteria</taxon>
        <taxon>Halobacteriales</taxon>
        <taxon>Haloferacaceae</taxon>
        <taxon>Halogeometricum</taxon>
    </lineage>
</organism>
<evidence type="ECO:0000256" key="1">
    <source>
        <dbReference type="SAM" id="MobiDB-lite"/>
    </source>
</evidence>
<dbReference type="Pfam" id="PF08350">
    <property type="entry name" value="FilR1_middle"/>
    <property type="match status" value="1"/>
</dbReference>
<evidence type="ECO:0000313" key="3">
    <source>
        <dbReference type="EMBL" id="QIB76470.1"/>
    </source>
</evidence>
<reference evidence="3 4" key="1">
    <citation type="submission" date="2020-02" db="EMBL/GenBank/DDBJ databases">
        <title>Whole genome sequence of Halogeometricum borinquense strain wsp4.</title>
        <authorList>
            <person name="Verma D.K."/>
            <person name="Gopal K."/>
            <person name="Prasad E.S."/>
        </authorList>
    </citation>
    <scope>NUCLEOTIDE SEQUENCE [LARGE SCALE GENOMIC DNA]</scope>
    <source>
        <strain evidence="4">wsp4</strain>
    </source>
</reference>
<feature type="region of interest" description="Disordered" evidence="1">
    <location>
        <begin position="66"/>
        <end position="114"/>
    </location>
</feature>
<dbReference type="InterPro" id="IPR013561">
    <property type="entry name" value="FilR1_middle_dom"/>
</dbReference>
<feature type="domain" description="Methanogenesis regulatory protein FilR1 middle" evidence="2">
    <location>
        <begin position="3"/>
        <end position="65"/>
    </location>
</feature>
<name>A0A6C0UMS6_9EURY</name>
<accession>A0A6C0UMS6</accession>
<dbReference type="AlphaFoldDB" id="A0A6C0UMS6"/>
<feature type="compositionally biased region" description="Polar residues" evidence="1">
    <location>
        <begin position="74"/>
        <end position="99"/>
    </location>
</feature>
<dbReference type="EMBL" id="CP048739">
    <property type="protein sequence ID" value="QIB76470.1"/>
    <property type="molecule type" value="Genomic_DNA"/>
</dbReference>
<dbReference type="Proteomes" id="UP000465846">
    <property type="component" value="Chromosome"/>
</dbReference>
<gene>
    <name evidence="3" type="ORF">G3I44_11015</name>
</gene>
<proteinExistence type="predicted"/>
<evidence type="ECO:0000259" key="2">
    <source>
        <dbReference type="Pfam" id="PF08350"/>
    </source>
</evidence>
<sequence>MADSFERGHLQLRTREALPYGLAIFDERVGVGGYDDETGALRVFVDTDTDGARRWAEGVYEMYRQASEPVSVAGESNDTGTTTSAQSDGATDPDTSADSSGWRVEERDGRERRV</sequence>
<protein>
    <recommendedName>
        <fullName evidence="2">Methanogenesis regulatory protein FilR1 middle domain-containing protein</fullName>
    </recommendedName>
</protein>